<evidence type="ECO:0000313" key="16">
    <source>
        <dbReference type="Proteomes" id="UP000186817"/>
    </source>
</evidence>
<keyword evidence="3" id="KW-0633">Potassium transport</keyword>
<dbReference type="PRINTS" id="PR00169">
    <property type="entry name" value="KCHANNEL"/>
</dbReference>
<dbReference type="GO" id="GO:0001508">
    <property type="term" value="P:action potential"/>
    <property type="evidence" value="ECO:0007669"/>
    <property type="project" value="TreeGrafter"/>
</dbReference>
<gene>
    <name evidence="15" type="primary">Kcnd3</name>
    <name evidence="15" type="ORF">AK812_SmicGene7156</name>
</gene>
<dbReference type="PROSITE" id="PS50222">
    <property type="entry name" value="EF_HAND_2"/>
    <property type="match status" value="2"/>
</dbReference>
<keyword evidence="9 13" id="KW-1133">Transmembrane helix</keyword>
<dbReference type="InterPro" id="IPR028325">
    <property type="entry name" value="VG_K_chnl"/>
</dbReference>
<feature type="transmembrane region" description="Helical" evidence="13">
    <location>
        <begin position="446"/>
        <end position="463"/>
    </location>
</feature>
<evidence type="ECO:0000256" key="2">
    <source>
        <dbReference type="ARBA" id="ARBA00022448"/>
    </source>
</evidence>
<dbReference type="Proteomes" id="UP000186817">
    <property type="component" value="Unassembled WGS sequence"/>
</dbReference>
<evidence type="ECO:0000256" key="7">
    <source>
        <dbReference type="ARBA" id="ARBA00022882"/>
    </source>
</evidence>
<evidence type="ECO:0000256" key="13">
    <source>
        <dbReference type="SAM" id="Phobius"/>
    </source>
</evidence>
<evidence type="ECO:0000259" key="14">
    <source>
        <dbReference type="PROSITE" id="PS50222"/>
    </source>
</evidence>
<evidence type="ECO:0000256" key="9">
    <source>
        <dbReference type="ARBA" id="ARBA00022989"/>
    </source>
</evidence>
<evidence type="ECO:0000256" key="12">
    <source>
        <dbReference type="ARBA" id="ARBA00023303"/>
    </source>
</evidence>
<dbReference type="InterPro" id="IPR005821">
    <property type="entry name" value="Ion_trans_dom"/>
</dbReference>
<accession>A0A1Q9EPD0</accession>
<dbReference type="SMART" id="SM00054">
    <property type="entry name" value="EFh"/>
    <property type="match status" value="2"/>
</dbReference>
<comment type="caution">
    <text evidence="15">The sequence shown here is derived from an EMBL/GenBank/DDBJ whole genome shotgun (WGS) entry which is preliminary data.</text>
</comment>
<dbReference type="InterPro" id="IPR018247">
    <property type="entry name" value="EF_Hand_1_Ca_BS"/>
</dbReference>
<keyword evidence="6" id="KW-0106">Calcium</keyword>
<dbReference type="GO" id="GO:0005249">
    <property type="term" value="F:voltage-gated potassium channel activity"/>
    <property type="evidence" value="ECO:0007669"/>
    <property type="project" value="InterPro"/>
</dbReference>
<comment type="subcellular location">
    <subcellularLocation>
        <location evidence="1">Membrane</location>
        <topology evidence="1">Multi-pass membrane protein</topology>
    </subcellularLocation>
</comment>
<dbReference type="PANTHER" id="PTHR11537:SF254">
    <property type="entry name" value="POTASSIUM VOLTAGE-GATED CHANNEL PROTEIN SHAB"/>
    <property type="match status" value="1"/>
</dbReference>
<evidence type="ECO:0000313" key="15">
    <source>
        <dbReference type="EMBL" id="OLQ09294.1"/>
    </source>
</evidence>
<dbReference type="GO" id="GO:0005509">
    <property type="term" value="F:calcium ion binding"/>
    <property type="evidence" value="ECO:0007669"/>
    <property type="project" value="InterPro"/>
</dbReference>
<dbReference type="InterPro" id="IPR002048">
    <property type="entry name" value="EF_hand_dom"/>
</dbReference>
<evidence type="ECO:0000256" key="11">
    <source>
        <dbReference type="ARBA" id="ARBA00023136"/>
    </source>
</evidence>
<dbReference type="AlphaFoldDB" id="A0A1Q9EPD0"/>
<dbReference type="Gene3D" id="1.10.238.10">
    <property type="entry name" value="EF-hand"/>
    <property type="match status" value="1"/>
</dbReference>
<dbReference type="Pfam" id="PF00520">
    <property type="entry name" value="Ion_trans"/>
    <property type="match status" value="1"/>
</dbReference>
<name>A0A1Q9EPD0_SYMMI</name>
<dbReference type="PROSITE" id="PS00018">
    <property type="entry name" value="EF_HAND_1"/>
    <property type="match status" value="2"/>
</dbReference>
<keyword evidence="10" id="KW-0406">Ion transport</keyword>
<dbReference type="EMBL" id="LSRX01000100">
    <property type="protein sequence ID" value="OLQ09294.1"/>
    <property type="molecule type" value="Genomic_DNA"/>
</dbReference>
<dbReference type="Gene3D" id="1.20.120.350">
    <property type="entry name" value="Voltage-gated potassium channels. Chain C"/>
    <property type="match status" value="1"/>
</dbReference>
<dbReference type="OrthoDB" id="415460at2759"/>
<evidence type="ECO:0000256" key="10">
    <source>
        <dbReference type="ARBA" id="ARBA00023065"/>
    </source>
</evidence>
<evidence type="ECO:0000256" key="6">
    <source>
        <dbReference type="ARBA" id="ARBA00022837"/>
    </source>
</evidence>
<dbReference type="GO" id="GO:0008076">
    <property type="term" value="C:voltage-gated potassium channel complex"/>
    <property type="evidence" value="ECO:0007669"/>
    <property type="project" value="InterPro"/>
</dbReference>
<dbReference type="InterPro" id="IPR027359">
    <property type="entry name" value="Volt_channel_dom_sf"/>
</dbReference>
<protein>
    <submittedName>
        <fullName evidence="15">Potassium voltage-gated channel subfamily D member 3</fullName>
    </submittedName>
</protein>
<keyword evidence="4 13" id="KW-0812">Transmembrane</keyword>
<sequence length="603" mass="67172">MALLTEVDGSSEDFAKIVAFSSRSASASPEPGLESFSGIFLRLDRCLSQMETCLDLLGVAQEPPPSRSLTSVGSRKFPGMAQQRSRAATSPVPPVEMDPVWRVQEKLDKLSEQLDLCLPGILSLKSQPQAEGKHIAVLPTVREGSMEKQPSAVSMSKDSAADTMSRKRAGQQAALRRGASRLSVATTISTRSLRESMVAFNEYGKPEVVSRQMLSQRLRRHRQIGRHSGLARDSDLKLAWIGTGQLEEEDDAANPMLRLINRKWRDMIWEALDDPQSGRVAWCISMSLRCIVLLSWFVTFLQVSEAELLLDRLAAAVLETVIDSIFLVEVLLRVLSAPSKTAYIRDLYNWADMVCCLGLPFRIAVGIPIGHQDRPFEIFLLFVLPVLRLLKLLRYFESFRILVDAASNVVASLPVLLYVMVLLVVISSNAIYLAESRENIPSLQHSVWLAVVTMTTVGYGDFAPQSLPGYITVSFLSVVSVIFFALPVGILGHEFTFCWQSREQVLLLARARRAFAKWGYTASDMKTLFEFADADGDGSLNLLEFYELLNQLRLGLDERSLVDLFMMVDRDNSGSVDGFELLAKIFPEEVNKDTEQFDDSIDA</sequence>
<dbReference type="InterPro" id="IPR011992">
    <property type="entry name" value="EF-hand-dom_pair"/>
</dbReference>
<keyword evidence="12" id="KW-0407">Ion channel</keyword>
<dbReference type="SUPFAM" id="SSF47473">
    <property type="entry name" value="EF-hand"/>
    <property type="match status" value="1"/>
</dbReference>
<keyword evidence="11 13" id="KW-0472">Membrane</keyword>
<organism evidence="15 16">
    <name type="scientific">Symbiodinium microadriaticum</name>
    <name type="common">Dinoflagellate</name>
    <name type="synonym">Zooxanthella microadriatica</name>
    <dbReference type="NCBI Taxonomy" id="2951"/>
    <lineage>
        <taxon>Eukaryota</taxon>
        <taxon>Sar</taxon>
        <taxon>Alveolata</taxon>
        <taxon>Dinophyceae</taxon>
        <taxon>Suessiales</taxon>
        <taxon>Symbiodiniaceae</taxon>
        <taxon>Symbiodinium</taxon>
    </lineage>
</organism>
<reference evidence="15 16" key="1">
    <citation type="submission" date="2016-02" db="EMBL/GenBank/DDBJ databases">
        <title>Genome analysis of coral dinoflagellate symbionts highlights evolutionary adaptations to a symbiotic lifestyle.</title>
        <authorList>
            <person name="Aranda M."/>
            <person name="Li Y."/>
            <person name="Liew Y.J."/>
            <person name="Baumgarten S."/>
            <person name="Simakov O."/>
            <person name="Wilson M."/>
            <person name="Piel J."/>
            <person name="Ashoor H."/>
            <person name="Bougouffa S."/>
            <person name="Bajic V.B."/>
            <person name="Ryu T."/>
            <person name="Ravasi T."/>
            <person name="Bayer T."/>
            <person name="Micklem G."/>
            <person name="Kim H."/>
            <person name="Bhak J."/>
            <person name="Lajeunesse T.C."/>
            <person name="Voolstra C.R."/>
        </authorList>
    </citation>
    <scope>NUCLEOTIDE SEQUENCE [LARGE SCALE GENOMIC DNA]</scope>
    <source>
        <strain evidence="15 16">CCMP2467</strain>
    </source>
</reference>
<dbReference type="Pfam" id="PF13202">
    <property type="entry name" value="EF-hand_5"/>
    <property type="match status" value="2"/>
</dbReference>
<keyword evidence="2" id="KW-0813">Transport</keyword>
<keyword evidence="5" id="KW-0631">Potassium channel</keyword>
<dbReference type="Gene3D" id="1.10.287.70">
    <property type="match status" value="1"/>
</dbReference>
<evidence type="ECO:0000256" key="4">
    <source>
        <dbReference type="ARBA" id="ARBA00022692"/>
    </source>
</evidence>
<dbReference type="CDD" id="cd00051">
    <property type="entry name" value="EFh"/>
    <property type="match status" value="1"/>
</dbReference>
<dbReference type="SUPFAM" id="SSF81324">
    <property type="entry name" value="Voltage-gated potassium channels"/>
    <property type="match status" value="1"/>
</dbReference>
<evidence type="ECO:0000256" key="8">
    <source>
        <dbReference type="ARBA" id="ARBA00022958"/>
    </source>
</evidence>
<evidence type="ECO:0000256" key="3">
    <source>
        <dbReference type="ARBA" id="ARBA00022538"/>
    </source>
</evidence>
<proteinExistence type="predicted"/>
<keyword evidence="8" id="KW-0630">Potassium</keyword>
<feature type="transmembrane region" description="Helical" evidence="13">
    <location>
        <begin position="416"/>
        <end position="434"/>
    </location>
</feature>
<keyword evidence="16" id="KW-1185">Reference proteome</keyword>
<evidence type="ECO:0000256" key="5">
    <source>
        <dbReference type="ARBA" id="ARBA00022826"/>
    </source>
</evidence>
<feature type="domain" description="EF-hand" evidence="14">
    <location>
        <begin position="520"/>
        <end position="555"/>
    </location>
</feature>
<evidence type="ECO:0000256" key="1">
    <source>
        <dbReference type="ARBA" id="ARBA00004141"/>
    </source>
</evidence>
<feature type="domain" description="EF-hand" evidence="14">
    <location>
        <begin position="556"/>
        <end position="591"/>
    </location>
</feature>
<dbReference type="PANTHER" id="PTHR11537">
    <property type="entry name" value="VOLTAGE-GATED POTASSIUM CHANNEL"/>
    <property type="match status" value="1"/>
</dbReference>
<feature type="transmembrane region" description="Helical" evidence="13">
    <location>
        <begin position="469"/>
        <end position="492"/>
    </location>
</feature>
<keyword evidence="7" id="KW-0851">Voltage-gated channel</keyword>